<dbReference type="EC" id="2.1.1.33" evidence="3"/>
<accession>A0A3B0XRS5</accession>
<dbReference type="FunFam" id="3.40.50.150:FF:000035">
    <property type="entry name" value="tRNA (guanine-N(7)-)-methyltransferase"/>
    <property type="match status" value="1"/>
</dbReference>
<dbReference type="GO" id="GO:0043527">
    <property type="term" value="C:tRNA methyltransferase complex"/>
    <property type="evidence" value="ECO:0007669"/>
    <property type="project" value="TreeGrafter"/>
</dbReference>
<keyword evidence="6" id="KW-0949">S-adenosyl-L-methionine</keyword>
<comment type="pathway">
    <text evidence="2">tRNA modification.</text>
</comment>
<organism evidence="8">
    <name type="scientific">hydrothermal vent metagenome</name>
    <dbReference type="NCBI Taxonomy" id="652676"/>
    <lineage>
        <taxon>unclassified sequences</taxon>
        <taxon>metagenomes</taxon>
        <taxon>ecological metagenomes</taxon>
    </lineage>
</organism>
<keyword evidence="7" id="KW-0819">tRNA processing</keyword>
<evidence type="ECO:0000256" key="2">
    <source>
        <dbReference type="ARBA" id="ARBA00005217"/>
    </source>
</evidence>
<dbReference type="Pfam" id="PF02390">
    <property type="entry name" value="Methyltransf_4"/>
    <property type="match status" value="1"/>
</dbReference>
<evidence type="ECO:0000256" key="6">
    <source>
        <dbReference type="ARBA" id="ARBA00022691"/>
    </source>
</evidence>
<dbReference type="HAMAP" id="MF_01057">
    <property type="entry name" value="tRNA_methyltr_TrmB"/>
    <property type="match status" value="1"/>
</dbReference>
<evidence type="ECO:0000256" key="3">
    <source>
        <dbReference type="ARBA" id="ARBA00011977"/>
    </source>
</evidence>
<protein>
    <recommendedName>
        <fullName evidence="3">tRNA (guanine(46)-N(7))-methyltransferase</fullName>
        <ecNumber evidence="3">2.1.1.33</ecNumber>
    </recommendedName>
</protein>
<dbReference type="Gene3D" id="3.40.50.150">
    <property type="entry name" value="Vaccinia Virus protein VP39"/>
    <property type="match status" value="1"/>
</dbReference>
<evidence type="ECO:0000256" key="7">
    <source>
        <dbReference type="ARBA" id="ARBA00022694"/>
    </source>
</evidence>
<evidence type="ECO:0000256" key="4">
    <source>
        <dbReference type="ARBA" id="ARBA00022603"/>
    </source>
</evidence>
<evidence type="ECO:0000256" key="1">
    <source>
        <dbReference type="ARBA" id="ARBA00000142"/>
    </source>
</evidence>
<dbReference type="EMBL" id="UOFG01000260">
    <property type="protein sequence ID" value="VAW65957.1"/>
    <property type="molecule type" value="Genomic_DNA"/>
</dbReference>
<proteinExistence type="inferred from homology"/>
<dbReference type="PANTHER" id="PTHR23417">
    <property type="entry name" value="3-DEOXY-D-MANNO-OCTULOSONIC-ACID TRANSFERASE/TRNA GUANINE-N 7 - -METHYLTRANSFERASE"/>
    <property type="match status" value="1"/>
</dbReference>
<keyword evidence="4 8" id="KW-0489">Methyltransferase</keyword>
<comment type="catalytic activity">
    <reaction evidence="1">
        <text>guanosine(46) in tRNA + S-adenosyl-L-methionine = N(7)-methylguanosine(46) in tRNA + S-adenosyl-L-homocysteine</text>
        <dbReference type="Rhea" id="RHEA:42708"/>
        <dbReference type="Rhea" id="RHEA-COMP:10188"/>
        <dbReference type="Rhea" id="RHEA-COMP:10189"/>
        <dbReference type="ChEBI" id="CHEBI:57856"/>
        <dbReference type="ChEBI" id="CHEBI:59789"/>
        <dbReference type="ChEBI" id="CHEBI:74269"/>
        <dbReference type="ChEBI" id="CHEBI:74480"/>
        <dbReference type="EC" id="2.1.1.33"/>
    </reaction>
</comment>
<dbReference type="CDD" id="cd02440">
    <property type="entry name" value="AdoMet_MTases"/>
    <property type="match status" value="1"/>
</dbReference>
<name>A0A3B0XRS5_9ZZZZ</name>
<dbReference type="GO" id="GO:0008176">
    <property type="term" value="F:tRNA (guanine(46)-N7)-methyltransferase activity"/>
    <property type="evidence" value="ECO:0007669"/>
    <property type="project" value="UniProtKB-EC"/>
</dbReference>
<dbReference type="PROSITE" id="PS51625">
    <property type="entry name" value="SAM_MT_TRMB"/>
    <property type="match status" value="1"/>
</dbReference>
<gene>
    <name evidence="8" type="ORF">MNBD_GAMMA11-1199</name>
</gene>
<dbReference type="AlphaFoldDB" id="A0A3B0XRS5"/>
<reference evidence="8" key="1">
    <citation type="submission" date="2018-06" db="EMBL/GenBank/DDBJ databases">
        <authorList>
            <person name="Zhirakovskaya E."/>
        </authorList>
    </citation>
    <scope>NUCLEOTIDE SEQUENCE</scope>
</reference>
<dbReference type="InterPro" id="IPR029063">
    <property type="entry name" value="SAM-dependent_MTases_sf"/>
</dbReference>
<dbReference type="SUPFAM" id="SSF53335">
    <property type="entry name" value="S-adenosyl-L-methionine-dependent methyltransferases"/>
    <property type="match status" value="1"/>
</dbReference>
<dbReference type="InterPro" id="IPR055361">
    <property type="entry name" value="tRNA_methyltr_TrmB_bact"/>
</dbReference>
<evidence type="ECO:0000313" key="8">
    <source>
        <dbReference type="EMBL" id="VAW65957.1"/>
    </source>
</evidence>
<evidence type="ECO:0000256" key="5">
    <source>
        <dbReference type="ARBA" id="ARBA00022679"/>
    </source>
</evidence>
<dbReference type="InterPro" id="IPR003358">
    <property type="entry name" value="tRNA_(Gua-N-7)_MeTrfase_Trmb"/>
</dbReference>
<dbReference type="PANTHER" id="PTHR23417:SF14">
    <property type="entry name" value="PENTACOTRIPEPTIDE-REPEAT REGION OF PRORP DOMAIN-CONTAINING PROTEIN"/>
    <property type="match status" value="1"/>
</dbReference>
<dbReference type="NCBIfam" id="TIGR00091">
    <property type="entry name" value="tRNA (guanosine(46)-N7)-methyltransferase TrmB"/>
    <property type="match status" value="1"/>
</dbReference>
<sequence>MPDKKIRTIRSFVKREGRLTPGQQQALESLWPTLGIDFTNKILDLKTLFGRAAETVVEIGFGNGDSLWQMAQARPDINYLGIEVHRPGAGHLLHLIETSGCSNIRVSTHDAVDVLQHQIADASIDRFQLFFPDPWHKRKHHKRRIVQDAFIEQIAKKLNPGGIFHMATDWEHYAMHMLNELNNSPLFANLSKDNRFVPRPDERPITKFEKRGQQLGHNVWDLLFQKR</sequence>
<keyword evidence="5 8" id="KW-0808">Transferase</keyword>